<dbReference type="InterPro" id="IPR000743">
    <property type="entry name" value="Glyco_hydro_28"/>
</dbReference>
<gene>
    <name evidence="6" type="primary">pehX_2</name>
    <name evidence="6" type="ORF">PCLFYP37_00801</name>
</gene>
<protein>
    <submittedName>
        <fullName evidence="6">Exo-poly-alpha-D-galacturonosidase</fullName>
        <ecNumber evidence="6">3.2.1.82</ecNumber>
    </submittedName>
</protein>
<dbReference type="PROSITE" id="PS51257">
    <property type="entry name" value="PROKAR_LIPOPROTEIN"/>
    <property type="match status" value="1"/>
</dbReference>
<evidence type="ECO:0000256" key="2">
    <source>
        <dbReference type="ARBA" id="ARBA00022801"/>
    </source>
</evidence>
<organism evidence="6">
    <name type="scientific">Paraprevotella clara</name>
    <dbReference type="NCBI Taxonomy" id="454154"/>
    <lineage>
        <taxon>Bacteria</taxon>
        <taxon>Pseudomonadati</taxon>
        <taxon>Bacteroidota</taxon>
        <taxon>Bacteroidia</taxon>
        <taxon>Bacteroidales</taxon>
        <taxon>Prevotellaceae</taxon>
        <taxon>Paraprevotella</taxon>
    </lineage>
</organism>
<evidence type="ECO:0000256" key="5">
    <source>
        <dbReference type="SAM" id="SignalP"/>
    </source>
</evidence>
<dbReference type="RefSeq" id="WP_412441752.1">
    <property type="nucleotide sequence ID" value="NZ_CACRUT010000035.1"/>
</dbReference>
<proteinExistence type="inferred from homology"/>
<dbReference type="GO" id="GO:0004650">
    <property type="term" value="F:polygalacturonase activity"/>
    <property type="evidence" value="ECO:0007669"/>
    <property type="project" value="InterPro"/>
</dbReference>
<keyword evidence="3 4" id="KW-0326">Glycosidase</keyword>
<name>A0A6N3H3T0_9BACT</name>
<dbReference type="EMBL" id="CACRUT010000035">
    <property type="protein sequence ID" value="VYU71013.1"/>
    <property type="molecule type" value="Genomic_DNA"/>
</dbReference>
<comment type="similarity">
    <text evidence="1 4">Belongs to the glycosyl hydrolase 28 family.</text>
</comment>
<keyword evidence="2 4" id="KW-0378">Hydrolase</keyword>
<evidence type="ECO:0000256" key="4">
    <source>
        <dbReference type="RuleBase" id="RU361169"/>
    </source>
</evidence>
<dbReference type="Pfam" id="PF00295">
    <property type="entry name" value="Glyco_hydro_28"/>
    <property type="match status" value="1"/>
</dbReference>
<reference evidence="6" key="1">
    <citation type="submission" date="2019-11" db="EMBL/GenBank/DDBJ databases">
        <authorList>
            <person name="Feng L."/>
        </authorList>
    </citation>
    <scope>NUCLEOTIDE SEQUENCE</scope>
    <source>
        <strain evidence="6">PclaraLFYP37</strain>
    </source>
</reference>
<keyword evidence="5" id="KW-0732">Signal</keyword>
<dbReference type="InterPro" id="IPR012334">
    <property type="entry name" value="Pectin_lyas_fold"/>
</dbReference>
<evidence type="ECO:0000256" key="1">
    <source>
        <dbReference type="ARBA" id="ARBA00008834"/>
    </source>
</evidence>
<dbReference type="GO" id="GO:0033917">
    <property type="term" value="F:exo-poly-alpha-galacturonosidase activity"/>
    <property type="evidence" value="ECO:0007669"/>
    <property type="project" value="UniProtKB-EC"/>
</dbReference>
<sequence>MKKKLLVYHLYLVILSCILFSSCNTQGVTFKSVQVQAPFPMEPIKECIFPERDFSIVDYGAVEGGKQKNTEAIAKAIDACNKAGGGRVVIPAGEWLTGSIHFKSNVNLHLAENAIVRFTDDPADYLPAVMTSWEGLECYNYSPLLYAFECENIAITGKGLLKPHMGLWKVWFKRPPAHMEALKELYTMASTDVPVEQRQMAKGENNLRPHLIQFNRCKNVLLDGFHIEESPFWTIHMYLVDGGIARNLNVKAMGHNNDGIDLEMTRNFLIEDCVFEQGDDAVVIKSGRNQDAWRLNTPTENIVVRNCLVLAGQTLLGVGSEISGGVRNIYMHDCEAPNNVHRLFFIKTNHRRGAFVENVYMEKIKTGATLRVMEIDMNVLYQWRTLVPTYEERITRIENIHMIDIDCKSAKMIYDLKGDHKLPVKDIELRNIHVGVLVDSLKHVENVENIVAENITFDEQNADALKELDRFLKNK</sequence>
<dbReference type="InterPro" id="IPR051801">
    <property type="entry name" value="GH28_Enzymes"/>
</dbReference>
<feature type="signal peptide" evidence="5">
    <location>
        <begin position="1"/>
        <end position="27"/>
    </location>
</feature>
<accession>A0A6N3H3T0</accession>
<dbReference type="Gene3D" id="2.160.20.10">
    <property type="entry name" value="Single-stranded right-handed beta-helix, Pectin lyase-like"/>
    <property type="match status" value="1"/>
</dbReference>
<feature type="chain" id="PRO_5027029055" evidence="5">
    <location>
        <begin position="28"/>
        <end position="475"/>
    </location>
</feature>
<dbReference type="InterPro" id="IPR011050">
    <property type="entry name" value="Pectin_lyase_fold/virulence"/>
</dbReference>
<evidence type="ECO:0000313" key="6">
    <source>
        <dbReference type="EMBL" id="VYU71013.1"/>
    </source>
</evidence>
<dbReference type="SUPFAM" id="SSF51126">
    <property type="entry name" value="Pectin lyase-like"/>
    <property type="match status" value="1"/>
</dbReference>
<dbReference type="PANTHER" id="PTHR31339:SF9">
    <property type="entry name" value="PLASMIN AND FIBRONECTIN-BINDING PROTEIN A"/>
    <property type="match status" value="1"/>
</dbReference>
<dbReference type="EC" id="3.2.1.82" evidence="6"/>
<evidence type="ECO:0000256" key="3">
    <source>
        <dbReference type="ARBA" id="ARBA00023295"/>
    </source>
</evidence>
<dbReference type="PANTHER" id="PTHR31339">
    <property type="entry name" value="PECTIN LYASE-RELATED"/>
    <property type="match status" value="1"/>
</dbReference>
<dbReference type="AlphaFoldDB" id="A0A6N3H3T0"/>
<dbReference type="GO" id="GO:0005975">
    <property type="term" value="P:carbohydrate metabolic process"/>
    <property type="evidence" value="ECO:0007669"/>
    <property type="project" value="InterPro"/>
</dbReference>